<dbReference type="PROSITE" id="PS51272">
    <property type="entry name" value="SLH"/>
    <property type="match status" value="3"/>
</dbReference>
<dbReference type="KEGG" id="pana:BBH88_07435"/>
<reference evidence="4 5" key="1">
    <citation type="journal article" date="2012" name="J. Bacteriol.">
        <title>Genome Sequence of the Antarctic Psychrophile Bacterium Planococcus antarcticus DSM 14505.</title>
        <authorList>
            <person name="Margolles A."/>
            <person name="Gueimonde M."/>
            <person name="Sanchez B."/>
        </authorList>
    </citation>
    <scope>NUCLEOTIDE SEQUENCE [LARGE SCALE GENOMIC DNA]</scope>
    <source>
        <strain evidence="4 5">DSM 14505</strain>
    </source>
</reference>
<feature type="signal peptide" evidence="1">
    <location>
        <begin position="1"/>
        <end position="22"/>
    </location>
</feature>
<evidence type="ECO:0000313" key="3">
    <source>
        <dbReference type="EMBL" id="ANU10145.1"/>
    </source>
</evidence>
<proteinExistence type="predicted"/>
<evidence type="ECO:0000313" key="6">
    <source>
        <dbReference type="Proteomes" id="UP000092661"/>
    </source>
</evidence>
<evidence type="ECO:0000313" key="4">
    <source>
        <dbReference type="EMBL" id="EIM06212.1"/>
    </source>
</evidence>
<organism evidence="4 5">
    <name type="scientific">Planococcus antarcticus DSM 14505</name>
    <dbReference type="NCBI Taxonomy" id="1185653"/>
    <lineage>
        <taxon>Bacteria</taxon>
        <taxon>Bacillati</taxon>
        <taxon>Bacillota</taxon>
        <taxon>Bacilli</taxon>
        <taxon>Bacillales</taxon>
        <taxon>Caryophanaceae</taxon>
        <taxon>Planococcus</taxon>
    </lineage>
</organism>
<keyword evidence="6" id="KW-1185">Reference proteome</keyword>
<evidence type="ECO:0000313" key="5">
    <source>
        <dbReference type="Proteomes" id="UP000004725"/>
    </source>
</evidence>
<dbReference type="Proteomes" id="UP000092661">
    <property type="component" value="Chromosome"/>
</dbReference>
<dbReference type="PANTHER" id="PTHR43308">
    <property type="entry name" value="OUTER MEMBRANE PROTEIN ALPHA-RELATED"/>
    <property type="match status" value="1"/>
</dbReference>
<accession>A0A1C7DFB4</accession>
<feature type="domain" description="SLH" evidence="2">
    <location>
        <begin position="139"/>
        <end position="202"/>
    </location>
</feature>
<feature type="chain" id="PRO_5044556530" evidence="1">
    <location>
        <begin position="23"/>
        <end position="353"/>
    </location>
</feature>
<dbReference type="AlphaFoldDB" id="A0A1C7DFB4"/>
<dbReference type="InterPro" id="IPR051465">
    <property type="entry name" value="Cell_Envelope_Struct_Comp"/>
</dbReference>
<protein>
    <submittedName>
        <fullName evidence="4">N-acetylmuramoyl-L-alanine amidase</fullName>
    </submittedName>
</protein>
<reference evidence="6" key="2">
    <citation type="submission" date="2016-07" db="EMBL/GenBank/DDBJ databases">
        <authorList>
            <person name="See-Too W.S."/>
        </authorList>
    </citation>
    <scope>NUCLEOTIDE SEQUENCE [LARGE SCALE GENOMIC DNA]</scope>
    <source>
        <strain evidence="6">DSM 14505</strain>
    </source>
</reference>
<sequence>MKKLLGVLIVLLSLFLVLPVTAAAPDLPENHPFYEEITYLMEKGVITGYPDGTVRPDAQVTRAQAAIMIGRLKGLDGTQQATPFRDVPAGHYASGYVAEAAEAGYLKGYGDGTFRPNAPIIRGDMALIVERVFDLAFTFNQSFTDVPQNAYYTEAISKVLAANITIGYPDNTFRPRLAVTRGQFSAFLARALEPEFKNDAVIPRSYQKDKTKAYTYNMSDGTTAVHRFADVADRGGLTYGFMWTVKVDGDTYEYLELENHRLFAFGYPYSEYDVALVYPVRLGKTFNAGLGDETIIHTITGVNKTVKTAYKTFTNATEVTTPDGFKYYMAEGFSTIKSINAEGRVESELMSVK</sequence>
<dbReference type="InterPro" id="IPR001119">
    <property type="entry name" value="SLH_dom"/>
</dbReference>
<evidence type="ECO:0000256" key="1">
    <source>
        <dbReference type="SAM" id="SignalP"/>
    </source>
</evidence>
<keyword evidence="1" id="KW-0732">Signal</keyword>
<dbReference type="Pfam" id="PF00395">
    <property type="entry name" value="SLH"/>
    <property type="match status" value="3"/>
</dbReference>
<dbReference type="EMBL" id="AJYB01000035">
    <property type="protein sequence ID" value="EIM06212.1"/>
    <property type="molecule type" value="Genomic_DNA"/>
</dbReference>
<dbReference type="eggNOG" id="COG3103">
    <property type="taxonomic scope" value="Bacteria"/>
</dbReference>
<dbReference type="EMBL" id="CP016534">
    <property type="protein sequence ID" value="ANU10145.1"/>
    <property type="molecule type" value="Genomic_DNA"/>
</dbReference>
<evidence type="ECO:0000259" key="2">
    <source>
        <dbReference type="PROSITE" id="PS51272"/>
    </source>
</evidence>
<name>A0A1C7DFB4_9BACL</name>
<dbReference type="PANTHER" id="PTHR43308:SF5">
    <property type="entry name" value="S-LAYER PROTEIN _ PEPTIDOGLYCAN ENDO-BETA-N-ACETYLGLUCOSAMINIDASE"/>
    <property type="match status" value="1"/>
</dbReference>
<reference evidence="3" key="3">
    <citation type="submission" date="2016-10" db="EMBL/GenBank/DDBJ databases">
        <authorList>
            <person name="See-Too W.S."/>
        </authorList>
    </citation>
    <scope>NUCLEOTIDE SEQUENCE</scope>
    <source>
        <strain evidence="3">DSM 14505</strain>
    </source>
</reference>
<feature type="domain" description="SLH" evidence="2">
    <location>
        <begin position="84"/>
        <end position="138"/>
    </location>
</feature>
<gene>
    <name evidence="4" type="ORF">A1A1_12192</name>
    <name evidence="3" type="ORF">BBH88_07435</name>
</gene>
<dbReference type="OrthoDB" id="5845122at2"/>
<dbReference type="Proteomes" id="UP000004725">
    <property type="component" value="Unassembled WGS sequence"/>
</dbReference>
<feature type="domain" description="SLH" evidence="2">
    <location>
        <begin position="20"/>
        <end position="83"/>
    </location>
</feature>
<dbReference type="RefSeq" id="WP_006830408.1">
    <property type="nucleotide sequence ID" value="NZ_AJYB01000035.1"/>
</dbReference>